<keyword evidence="5" id="KW-0812">Transmembrane</keyword>
<evidence type="ECO:0000256" key="9">
    <source>
        <dbReference type="ARBA" id="ARBA00023136"/>
    </source>
</evidence>
<gene>
    <name evidence="11" type="ORF">DPMN_030894</name>
</gene>
<dbReference type="GO" id="GO:0006493">
    <property type="term" value="P:protein O-linked glycosylation"/>
    <property type="evidence" value="ECO:0007669"/>
    <property type="project" value="TreeGrafter"/>
</dbReference>
<comment type="similarity">
    <text evidence="2 10">Belongs to the glycosyltransferase 31 family.</text>
</comment>
<keyword evidence="6" id="KW-0735">Signal-anchor</keyword>
<dbReference type="InterPro" id="IPR002659">
    <property type="entry name" value="Glyco_trans_31"/>
</dbReference>
<dbReference type="GO" id="GO:0000139">
    <property type="term" value="C:Golgi membrane"/>
    <property type="evidence" value="ECO:0007669"/>
    <property type="project" value="UniProtKB-SubCell"/>
</dbReference>
<keyword evidence="9" id="KW-0472">Membrane</keyword>
<dbReference type="AlphaFoldDB" id="A0A9D4M1R4"/>
<keyword evidence="4" id="KW-0808">Transferase</keyword>
<keyword evidence="8 10" id="KW-0333">Golgi apparatus</keyword>
<comment type="subcellular location">
    <subcellularLocation>
        <location evidence="1 10">Golgi apparatus membrane</location>
        <topology evidence="1 10">Single-pass type II membrane protein</topology>
    </subcellularLocation>
</comment>
<evidence type="ECO:0000256" key="1">
    <source>
        <dbReference type="ARBA" id="ARBA00004323"/>
    </source>
</evidence>
<dbReference type="GO" id="GO:0016758">
    <property type="term" value="F:hexosyltransferase activity"/>
    <property type="evidence" value="ECO:0007669"/>
    <property type="project" value="InterPro"/>
</dbReference>
<evidence type="ECO:0000313" key="11">
    <source>
        <dbReference type="EMBL" id="KAH3867759.1"/>
    </source>
</evidence>
<evidence type="ECO:0000256" key="8">
    <source>
        <dbReference type="ARBA" id="ARBA00023034"/>
    </source>
</evidence>
<dbReference type="EMBL" id="JAIWYP010000002">
    <property type="protein sequence ID" value="KAH3867759.1"/>
    <property type="molecule type" value="Genomic_DNA"/>
</dbReference>
<accession>A0A9D4M1R4</accession>
<evidence type="ECO:0000256" key="10">
    <source>
        <dbReference type="RuleBase" id="RU363063"/>
    </source>
</evidence>
<keyword evidence="12" id="KW-1185">Reference proteome</keyword>
<reference evidence="11" key="2">
    <citation type="submission" date="2020-11" db="EMBL/GenBank/DDBJ databases">
        <authorList>
            <person name="McCartney M.A."/>
            <person name="Auch B."/>
            <person name="Kono T."/>
            <person name="Mallez S."/>
            <person name="Becker A."/>
            <person name="Gohl D.M."/>
            <person name="Silverstein K.A.T."/>
            <person name="Koren S."/>
            <person name="Bechman K.B."/>
            <person name="Herman A."/>
            <person name="Abrahante J.E."/>
            <person name="Garbe J."/>
        </authorList>
    </citation>
    <scope>NUCLEOTIDE SEQUENCE</scope>
    <source>
        <strain evidence="11">Duluth1</strain>
        <tissue evidence="11">Whole animal</tissue>
    </source>
</reference>
<dbReference type="Proteomes" id="UP000828390">
    <property type="component" value="Unassembled WGS sequence"/>
</dbReference>
<dbReference type="PANTHER" id="PTHR11214:SF3">
    <property type="entry name" value="BETA-1,3-GALACTOSYLTRANSFERASE 6"/>
    <property type="match status" value="1"/>
</dbReference>
<evidence type="ECO:0000256" key="6">
    <source>
        <dbReference type="ARBA" id="ARBA00022968"/>
    </source>
</evidence>
<keyword evidence="7" id="KW-1133">Transmembrane helix</keyword>
<evidence type="ECO:0000256" key="7">
    <source>
        <dbReference type="ARBA" id="ARBA00022989"/>
    </source>
</evidence>
<name>A0A9D4M1R4_DREPO</name>
<dbReference type="PANTHER" id="PTHR11214">
    <property type="entry name" value="BETA-1,3-N-ACETYLGLUCOSAMINYLTRANSFERASE"/>
    <property type="match status" value="1"/>
</dbReference>
<dbReference type="EC" id="2.4.1.-" evidence="10"/>
<evidence type="ECO:0000313" key="12">
    <source>
        <dbReference type="Proteomes" id="UP000828390"/>
    </source>
</evidence>
<evidence type="ECO:0000256" key="5">
    <source>
        <dbReference type="ARBA" id="ARBA00022692"/>
    </source>
</evidence>
<protein>
    <recommendedName>
        <fullName evidence="10">Hexosyltransferase</fullName>
        <ecNumber evidence="10">2.4.1.-</ecNumber>
    </recommendedName>
</protein>
<organism evidence="11 12">
    <name type="scientific">Dreissena polymorpha</name>
    <name type="common">Zebra mussel</name>
    <name type="synonym">Mytilus polymorpha</name>
    <dbReference type="NCBI Taxonomy" id="45954"/>
    <lineage>
        <taxon>Eukaryota</taxon>
        <taxon>Metazoa</taxon>
        <taxon>Spiralia</taxon>
        <taxon>Lophotrochozoa</taxon>
        <taxon>Mollusca</taxon>
        <taxon>Bivalvia</taxon>
        <taxon>Autobranchia</taxon>
        <taxon>Heteroconchia</taxon>
        <taxon>Euheterodonta</taxon>
        <taxon>Imparidentia</taxon>
        <taxon>Neoheterodontei</taxon>
        <taxon>Myida</taxon>
        <taxon>Dreissenoidea</taxon>
        <taxon>Dreissenidae</taxon>
        <taxon>Dreissena</taxon>
    </lineage>
</organism>
<evidence type="ECO:0000256" key="3">
    <source>
        <dbReference type="ARBA" id="ARBA00022676"/>
    </source>
</evidence>
<reference evidence="11" key="1">
    <citation type="journal article" date="2019" name="bioRxiv">
        <title>The Genome of the Zebra Mussel, Dreissena polymorpha: A Resource for Invasive Species Research.</title>
        <authorList>
            <person name="McCartney M.A."/>
            <person name="Auch B."/>
            <person name="Kono T."/>
            <person name="Mallez S."/>
            <person name="Zhang Y."/>
            <person name="Obille A."/>
            <person name="Becker A."/>
            <person name="Abrahante J.E."/>
            <person name="Garbe J."/>
            <person name="Badalamenti J.P."/>
            <person name="Herman A."/>
            <person name="Mangelson H."/>
            <person name="Liachko I."/>
            <person name="Sullivan S."/>
            <person name="Sone E.D."/>
            <person name="Koren S."/>
            <person name="Silverstein K.A.T."/>
            <person name="Beckman K.B."/>
            <person name="Gohl D.M."/>
        </authorList>
    </citation>
    <scope>NUCLEOTIDE SEQUENCE</scope>
    <source>
        <strain evidence="11">Duluth1</strain>
        <tissue evidence="11">Whole animal</tissue>
    </source>
</reference>
<keyword evidence="3 10" id="KW-0328">Glycosyltransferase</keyword>
<evidence type="ECO:0000256" key="4">
    <source>
        <dbReference type="ARBA" id="ARBA00022679"/>
    </source>
</evidence>
<sequence>MGLSWVANSCLDVKFVLNTNDETMVDPFHMVYFLELRKCQENADLLYCSTFYDQGPERNPSDKFFVTYKEFPYDRFPPHCDGFAYIISYSTAFKILEAAKETPFFWLDVVFVTGLLALKAAITHTDMPANHTYNLMQLEHIAGDIRSSMFLVAKIPALRAHWIMHGTVLHR</sequence>
<dbReference type="Pfam" id="PF01762">
    <property type="entry name" value="Galactosyl_T"/>
    <property type="match status" value="1"/>
</dbReference>
<proteinExistence type="inferred from homology"/>
<comment type="caution">
    <text evidence="11">The sequence shown here is derived from an EMBL/GenBank/DDBJ whole genome shotgun (WGS) entry which is preliminary data.</text>
</comment>
<evidence type="ECO:0000256" key="2">
    <source>
        <dbReference type="ARBA" id="ARBA00008661"/>
    </source>
</evidence>